<protein>
    <recommendedName>
        <fullName evidence="1">Heterokaryon incompatibility domain-containing protein</fullName>
    </recommendedName>
</protein>
<evidence type="ECO:0000259" key="1">
    <source>
        <dbReference type="Pfam" id="PF06985"/>
    </source>
</evidence>
<sequence>MAAGPDDTGCDIPWQAICTNANFTQTIHTFQRLGVRFIWIDSTCIIQGWGEIGTPELDWNKQALPMHNLNRNFHCNIAAAELKGYTGVLFCEQTSSVLPIHNADDFGGSPGRS</sequence>
<dbReference type="EMBL" id="CACQ02003791">
    <property type="protein sequence ID" value="CCF39956.1"/>
    <property type="molecule type" value="Genomic_DNA"/>
</dbReference>
<dbReference type="InterPro" id="IPR010730">
    <property type="entry name" value="HET"/>
</dbReference>
<organism evidence="2 3">
    <name type="scientific">Colletotrichum higginsianum (strain IMI 349063)</name>
    <name type="common">Crucifer anthracnose fungus</name>
    <dbReference type="NCBI Taxonomy" id="759273"/>
    <lineage>
        <taxon>Eukaryota</taxon>
        <taxon>Fungi</taxon>
        <taxon>Dikarya</taxon>
        <taxon>Ascomycota</taxon>
        <taxon>Pezizomycotina</taxon>
        <taxon>Sordariomycetes</taxon>
        <taxon>Hypocreomycetidae</taxon>
        <taxon>Glomerellales</taxon>
        <taxon>Glomerellaceae</taxon>
        <taxon>Colletotrichum</taxon>
        <taxon>Colletotrichum destructivum species complex</taxon>
    </lineage>
</organism>
<feature type="domain" description="Heterokaryon incompatibility" evidence="1">
    <location>
        <begin position="11"/>
        <end position="87"/>
    </location>
</feature>
<dbReference type="VEuPathDB" id="FungiDB:CH63R_09666"/>
<proteinExistence type="predicted"/>
<dbReference type="HOGENOM" id="CLU_2133341_0_0_1"/>
<accession>H1VIA3</accession>
<dbReference type="Proteomes" id="UP000007174">
    <property type="component" value="Unassembled WGS sequence"/>
</dbReference>
<dbReference type="Pfam" id="PF06985">
    <property type="entry name" value="HET"/>
    <property type="match status" value="1"/>
</dbReference>
<name>H1VIA3_COLHI</name>
<dbReference type="AlphaFoldDB" id="H1VIA3"/>
<evidence type="ECO:0000313" key="3">
    <source>
        <dbReference type="Proteomes" id="UP000007174"/>
    </source>
</evidence>
<evidence type="ECO:0000313" key="2">
    <source>
        <dbReference type="EMBL" id="CCF39956.1"/>
    </source>
</evidence>
<gene>
    <name evidence="2" type="ORF">CH063_00335</name>
</gene>
<reference evidence="3" key="1">
    <citation type="journal article" date="2012" name="Nat. Genet.">
        <title>Lifestyle transitions in plant pathogenic Colletotrichum fungi deciphered by genome and transcriptome analyses.</title>
        <authorList>
            <person name="O'Connell R.J."/>
            <person name="Thon M.R."/>
            <person name="Hacquard S."/>
            <person name="Amyotte S.G."/>
            <person name="Kleemann J."/>
            <person name="Torres M.F."/>
            <person name="Damm U."/>
            <person name="Buiate E.A."/>
            <person name="Epstein L."/>
            <person name="Alkan N."/>
            <person name="Altmueller J."/>
            <person name="Alvarado-Balderrama L."/>
            <person name="Bauser C.A."/>
            <person name="Becker C."/>
            <person name="Birren B.W."/>
            <person name="Chen Z."/>
            <person name="Choi J."/>
            <person name="Crouch J.A."/>
            <person name="Duvick J.P."/>
            <person name="Farman M.A."/>
            <person name="Gan P."/>
            <person name="Heiman D."/>
            <person name="Henrissat B."/>
            <person name="Howard R.J."/>
            <person name="Kabbage M."/>
            <person name="Koch C."/>
            <person name="Kracher B."/>
            <person name="Kubo Y."/>
            <person name="Law A.D."/>
            <person name="Lebrun M.-H."/>
            <person name="Lee Y.-H."/>
            <person name="Miyara I."/>
            <person name="Moore N."/>
            <person name="Neumann U."/>
            <person name="Nordstroem K."/>
            <person name="Panaccione D.G."/>
            <person name="Panstruga R."/>
            <person name="Place M."/>
            <person name="Proctor R.H."/>
            <person name="Prusky D."/>
            <person name="Rech G."/>
            <person name="Reinhardt R."/>
            <person name="Rollins J.A."/>
            <person name="Rounsley S."/>
            <person name="Schardl C.L."/>
            <person name="Schwartz D.C."/>
            <person name="Shenoy N."/>
            <person name="Shirasu K."/>
            <person name="Sikhakolli U.R."/>
            <person name="Stueber K."/>
            <person name="Sukno S.A."/>
            <person name="Sweigard J.A."/>
            <person name="Takano Y."/>
            <person name="Takahara H."/>
            <person name="Trail F."/>
            <person name="van der Does H.C."/>
            <person name="Voll L.M."/>
            <person name="Will I."/>
            <person name="Young S."/>
            <person name="Zeng Q."/>
            <person name="Zhang J."/>
            <person name="Zhou S."/>
            <person name="Dickman M.B."/>
            <person name="Schulze-Lefert P."/>
            <person name="Ver Loren van Themaat E."/>
            <person name="Ma L.-J."/>
            <person name="Vaillancourt L.J."/>
        </authorList>
    </citation>
    <scope>NUCLEOTIDE SEQUENCE [LARGE SCALE GENOMIC DNA]</scope>
    <source>
        <strain evidence="3">IMI 349063</strain>
    </source>
</reference>